<proteinExistence type="predicted"/>
<feature type="compositionally biased region" description="Polar residues" evidence="1">
    <location>
        <begin position="450"/>
        <end position="468"/>
    </location>
</feature>
<gene>
    <name evidence="2" type="ORF">CLEI1391_LOCUS13520</name>
</gene>
<dbReference type="GO" id="GO:0035770">
    <property type="term" value="C:ribonucleoprotein granule"/>
    <property type="evidence" value="ECO:0007669"/>
    <property type="project" value="TreeGrafter"/>
</dbReference>
<feature type="compositionally biased region" description="Low complexity" evidence="1">
    <location>
        <begin position="421"/>
        <end position="448"/>
    </location>
</feature>
<feature type="region of interest" description="Disordered" evidence="1">
    <location>
        <begin position="415"/>
        <end position="468"/>
    </location>
</feature>
<accession>A0A7S0RUY0</accession>
<evidence type="ECO:0000313" key="2">
    <source>
        <dbReference type="EMBL" id="CAD8687568.1"/>
    </source>
</evidence>
<dbReference type="GO" id="GO:0003723">
    <property type="term" value="F:RNA binding"/>
    <property type="evidence" value="ECO:0007669"/>
    <property type="project" value="TreeGrafter"/>
</dbReference>
<evidence type="ECO:0000256" key="1">
    <source>
        <dbReference type="SAM" id="MobiDB-lite"/>
    </source>
</evidence>
<protein>
    <recommendedName>
        <fullName evidence="3">FAST kinase leucine-rich domain-containing protein</fullName>
    </recommendedName>
</protein>
<dbReference type="GO" id="GO:0005759">
    <property type="term" value="C:mitochondrial matrix"/>
    <property type="evidence" value="ECO:0007669"/>
    <property type="project" value="TreeGrafter"/>
</dbReference>
<dbReference type="InterPro" id="IPR050870">
    <property type="entry name" value="FAST_kinase"/>
</dbReference>
<dbReference type="EMBL" id="HBFB01023982">
    <property type="protein sequence ID" value="CAD8687568.1"/>
    <property type="molecule type" value="Transcribed_RNA"/>
</dbReference>
<dbReference type="AlphaFoldDB" id="A0A7S0RUY0"/>
<sequence>MSTVMWSLSRIKYKVSADKQRDFLSQALQHLPQYTGQGLSMLLYALGATEQDPGPEWTSSLMAFLQTSPGLNRFNSQGLALVLWALARMGYEPTPRFTSMVHTHLMRAGPSWPSTDSLPPRIAACNGIDVATIMYGMGRMHMHVTPNLLTALLIKLKHEVPGLDPAQMSNVVWALAQFQVKNPLLRVHPSFLAQFFSMAYLRLDRFTHHDLAMTSWALAKMRVQPPAPFLSAFLRRVEQAGAEFSPQEVSNTIWSLARFGVAPSSGLMVEFFVATDKRLSSFKPQELSAMAWALARGGHKPDRRWSEEFLHATFHKLPEFSQQGLCNMIWALPMMGMAPTPAWLYQYVKVATPHMDTMNKADMVQLVVGLTALSAQHDGGLQKVLDLVEEGYRQLEGRLGASAAQLARLREHGGVAEAEEAAQQGPEQAPDGTRLGSSSSAGLVGALANDGSSSRQQQARSLHKAIQQ</sequence>
<dbReference type="PANTHER" id="PTHR21228">
    <property type="entry name" value="FAST LEU-RICH DOMAIN-CONTAINING"/>
    <property type="match status" value="1"/>
</dbReference>
<dbReference type="PANTHER" id="PTHR21228:SF40">
    <property type="entry name" value="LD45607P"/>
    <property type="match status" value="1"/>
</dbReference>
<name>A0A7S0RUY0_9CHLO</name>
<dbReference type="GO" id="GO:1901259">
    <property type="term" value="P:chloroplast rRNA processing"/>
    <property type="evidence" value="ECO:0007669"/>
    <property type="project" value="TreeGrafter"/>
</dbReference>
<dbReference type="GO" id="GO:0009507">
    <property type="term" value="C:chloroplast"/>
    <property type="evidence" value="ECO:0007669"/>
    <property type="project" value="GOC"/>
</dbReference>
<reference evidence="2" key="1">
    <citation type="submission" date="2021-01" db="EMBL/GenBank/DDBJ databases">
        <authorList>
            <person name="Corre E."/>
            <person name="Pelletier E."/>
            <person name="Niang G."/>
            <person name="Scheremetjew M."/>
            <person name="Finn R."/>
            <person name="Kale V."/>
            <person name="Holt S."/>
            <person name="Cochrane G."/>
            <person name="Meng A."/>
            <person name="Brown T."/>
            <person name="Cohen L."/>
        </authorList>
    </citation>
    <scope>NUCLEOTIDE SEQUENCE</scope>
    <source>
        <strain evidence="2">SAG 11-49</strain>
    </source>
</reference>
<organism evidence="2">
    <name type="scientific">Chlamydomonas leiostraca</name>
    <dbReference type="NCBI Taxonomy" id="1034604"/>
    <lineage>
        <taxon>Eukaryota</taxon>
        <taxon>Viridiplantae</taxon>
        <taxon>Chlorophyta</taxon>
        <taxon>core chlorophytes</taxon>
        <taxon>Chlorophyceae</taxon>
        <taxon>CS clade</taxon>
        <taxon>Chlamydomonadales</taxon>
        <taxon>Chlamydomonadaceae</taxon>
        <taxon>Chlamydomonas</taxon>
    </lineage>
</organism>
<dbReference type="GO" id="GO:0044528">
    <property type="term" value="P:regulation of mitochondrial mRNA stability"/>
    <property type="evidence" value="ECO:0007669"/>
    <property type="project" value="TreeGrafter"/>
</dbReference>
<dbReference type="GO" id="GO:0000963">
    <property type="term" value="P:mitochondrial RNA processing"/>
    <property type="evidence" value="ECO:0007669"/>
    <property type="project" value="TreeGrafter"/>
</dbReference>
<evidence type="ECO:0008006" key="3">
    <source>
        <dbReference type="Google" id="ProtNLM"/>
    </source>
</evidence>